<evidence type="ECO:0000313" key="8">
    <source>
        <dbReference type="Proteomes" id="UP000427906"/>
    </source>
</evidence>
<dbReference type="RefSeq" id="WP_155318483.1">
    <property type="nucleotide sequence ID" value="NZ_AP021874.1"/>
</dbReference>
<feature type="transmembrane region" description="Helical" evidence="6">
    <location>
        <begin position="71"/>
        <end position="92"/>
    </location>
</feature>
<evidence type="ECO:0000256" key="1">
    <source>
        <dbReference type="ARBA" id="ARBA00004651"/>
    </source>
</evidence>
<evidence type="ECO:0000313" key="7">
    <source>
        <dbReference type="EMBL" id="BBO70541.1"/>
    </source>
</evidence>
<evidence type="ECO:0000256" key="3">
    <source>
        <dbReference type="ARBA" id="ARBA00022692"/>
    </source>
</evidence>
<keyword evidence="4 6" id="KW-1133">Transmembrane helix</keyword>
<evidence type="ECO:0000256" key="5">
    <source>
        <dbReference type="ARBA" id="ARBA00023136"/>
    </source>
</evidence>
<evidence type="ECO:0000256" key="4">
    <source>
        <dbReference type="ARBA" id="ARBA00022989"/>
    </source>
</evidence>
<protein>
    <submittedName>
        <fullName evidence="7">Lysine transporter LysE</fullName>
    </submittedName>
</protein>
<organism evidence="7 8">
    <name type="scientific">Desulfosarcina alkanivorans</name>
    <dbReference type="NCBI Taxonomy" id="571177"/>
    <lineage>
        <taxon>Bacteria</taxon>
        <taxon>Pseudomonadati</taxon>
        <taxon>Thermodesulfobacteriota</taxon>
        <taxon>Desulfobacteria</taxon>
        <taxon>Desulfobacterales</taxon>
        <taxon>Desulfosarcinaceae</taxon>
        <taxon>Desulfosarcina</taxon>
    </lineage>
</organism>
<evidence type="ECO:0000256" key="6">
    <source>
        <dbReference type="SAM" id="Phobius"/>
    </source>
</evidence>
<keyword evidence="5 6" id="KW-0472">Membrane</keyword>
<feature type="transmembrane region" description="Helical" evidence="6">
    <location>
        <begin position="146"/>
        <end position="165"/>
    </location>
</feature>
<dbReference type="OrthoDB" id="9784202at2"/>
<dbReference type="GO" id="GO:0005886">
    <property type="term" value="C:plasma membrane"/>
    <property type="evidence" value="ECO:0007669"/>
    <property type="project" value="UniProtKB-SubCell"/>
</dbReference>
<dbReference type="EMBL" id="AP021874">
    <property type="protein sequence ID" value="BBO70541.1"/>
    <property type="molecule type" value="Genomic_DNA"/>
</dbReference>
<dbReference type="InterPro" id="IPR001123">
    <property type="entry name" value="LeuE-type"/>
</dbReference>
<dbReference type="KEGG" id="dalk:DSCA_44710"/>
<keyword evidence="8" id="KW-1185">Reference proteome</keyword>
<dbReference type="AlphaFoldDB" id="A0A5K7YU11"/>
<dbReference type="Pfam" id="PF01810">
    <property type="entry name" value="LysE"/>
    <property type="match status" value="1"/>
</dbReference>
<feature type="transmembrane region" description="Helical" evidence="6">
    <location>
        <begin position="185"/>
        <end position="203"/>
    </location>
</feature>
<dbReference type="Proteomes" id="UP000427906">
    <property type="component" value="Chromosome"/>
</dbReference>
<keyword evidence="2" id="KW-1003">Cell membrane</keyword>
<proteinExistence type="predicted"/>
<feature type="transmembrane region" description="Helical" evidence="6">
    <location>
        <begin position="43"/>
        <end position="64"/>
    </location>
</feature>
<dbReference type="GO" id="GO:0006865">
    <property type="term" value="P:amino acid transport"/>
    <property type="evidence" value="ECO:0007669"/>
    <property type="project" value="InterPro"/>
</dbReference>
<evidence type="ECO:0000256" key="2">
    <source>
        <dbReference type="ARBA" id="ARBA00022475"/>
    </source>
</evidence>
<sequence>MTLFITLFATSFMVALSGAIMPGPLLTVTISESSRRGLMTGPLLIAGHALLELALVVALLMGLAPLLTLEPVFIFIALAGSAVLLWMGVGMLKSLPAMTLVTDGSGLGGRSLILSGILMSLVNPYWSIWWATIGLGYILHSMKAGTMGVVAFFTGHILGDLFWYAAVSTAIWKGRRLLSDRGYRILIGTCAIFLIVFSCLFAWSGMQKLFV</sequence>
<dbReference type="PANTHER" id="PTHR38825:SF1">
    <property type="entry name" value="TRANSPORTER, LYSE FAMILY"/>
    <property type="match status" value="1"/>
</dbReference>
<keyword evidence="3 6" id="KW-0812">Transmembrane</keyword>
<name>A0A5K7YU11_9BACT</name>
<comment type="subcellular location">
    <subcellularLocation>
        <location evidence="1">Cell membrane</location>
        <topology evidence="1">Multi-pass membrane protein</topology>
    </subcellularLocation>
</comment>
<gene>
    <name evidence="7" type="ORF">DSCA_44710</name>
</gene>
<dbReference type="PANTHER" id="PTHR38825">
    <property type="entry name" value="LYSINE EXPORTER PROTEIN (LYSE/YGGA)"/>
    <property type="match status" value="1"/>
</dbReference>
<feature type="transmembrane region" description="Helical" evidence="6">
    <location>
        <begin position="112"/>
        <end position="139"/>
    </location>
</feature>
<accession>A0A5K7YU11</accession>
<reference evidence="7 8" key="1">
    <citation type="submission" date="2019-11" db="EMBL/GenBank/DDBJ databases">
        <title>Comparative genomics of hydrocarbon-degrading Desulfosarcina strains.</title>
        <authorList>
            <person name="Watanabe M."/>
            <person name="Kojima H."/>
            <person name="Fukui M."/>
        </authorList>
    </citation>
    <scope>NUCLEOTIDE SEQUENCE [LARGE SCALE GENOMIC DNA]</scope>
    <source>
        <strain evidence="7 8">PL12</strain>
    </source>
</reference>